<keyword evidence="1" id="KW-0456">Lyase</keyword>
<comment type="caution">
    <text evidence="2">The sequence shown here is derived from an EMBL/GenBank/DDBJ whole genome shotgun (WGS) entry which is preliminary data.</text>
</comment>
<accession>A0ABS3CBX0</accession>
<dbReference type="PANTHER" id="PTHR12935">
    <property type="entry name" value="GAMMA-GLUTAMYLCYCLOTRANSFERASE"/>
    <property type="match status" value="1"/>
</dbReference>
<dbReference type="SUPFAM" id="SSF110857">
    <property type="entry name" value="Gamma-glutamyl cyclotransferase-like"/>
    <property type="match status" value="1"/>
</dbReference>
<dbReference type="Gene3D" id="3.10.490.10">
    <property type="entry name" value="Gamma-glutamyl cyclotransferase-like"/>
    <property type="match status" value="1"/>
</dbReference>
<dbReference type="Proteomes" id="UP000664317">
    <property type="component" value="Unassembled WGS sequence"/>
</dbReference>
<organism evidence="2 3">
    <name type="scientific">Algoriphagus oliviformis</name>
    <dbReference type="NCBI Taxonomy" id="2811231"/>
    <lineage>
        <taxon>Bacteria</taxon>
        <taxon>Pseudomonadati</taxon>
        <taxon>Bacteroidota</taxon>
        <taxon>Cytophagia</taxon>
        <taxon>Cytophagales</taxon>
        <taxon>Cyclobacteriaceae</taxon>
        <taxon>Algoriphagus</taxon>
    </lineage>
</organism>
<protein>
    <submittedName>
        <fullName evidence="2">Gamma-glutamylcyclotransferase</fullName>
    </submittedName>
</protein>
<dbReference type="EMBL" id="JAFKCT010000018">
    <property type="protein sequence ID" value="MBN7813670.1"/>
    <property type="molecule type" value="Genomic_DNA"/>
</dbReference>
<dbReference type="Pfam" id="PF13772">
    <property type="entry name" value="AIG2_2"/>
    <property type="match status" value="1"/>
</dbReference>
<evidence type="ECO:0000256" key="1">
    <source>
        <dbReference type="ARBA" id="ARBA00023239"/>
    </source>
</evidence>
<dbReference type="RefSeq" id="WP_206580443.1">
    <property type="nucleotide sequence ID" value="NZ_JAFKCT010000018.1"/>
</dbReference>
<sequence>MFYYFGYGSNINMISLRAKGVEPLQSVKAKLPGWRLRFNVQHWFRHEGGMGNIEPSDRPTDQVEGVVHLCQDADLVSLDLMESYGAAYDRVEVEVDTASGPTKALAYVGLPDFIDDSCLPTSRYLNIILKGAKAAGLSKSYIRDLERHELLPDYDYPIFQPPAGEFPNYSATTLAAHASLTALWGFVFDMGKARPKLQVIAKLFGGKDMTLFFLKRHDTSTGTETLEEIKKGQISEPGKRYLNAYLNEYAKEFEYAGKYSFDTV</sequence>
<evidence type="ECO:0000313" key="3">
    <source>
        <dbReference type="Proteomes" id="UP000664317"/>
    </source>
</evidence>
<dbReference type="PANTHER" id="PTHR12935:SF0">
    <property type="entry name" value="GAMMA-GLUTAMYLCYCLOTRANSFERASE"/>
    <property type="match status" value="1"/>
</dbReference>
<keyword evidence="3" id="KW-1185">Reference proteome</keyword>
<name>A0ABS3CBX0_9BACT</name>
<reference evidence="2 3" key="1">
    <citation type="submission" date="2021-03" db="EMBL/GenBank/DDBJ databases">
        <title>novel species isolated from a fishpond in China.</title>
        <authorList>
            <person name="Lu H."/>
            <person name="Cai Z."/>
        </authorList>
    </citation>
    <scope>NUCLEOTIDE SEQUENCE [LARGE SCALE GENOMIC DNA]</scope>
    <source>
        <strain evidence="2 3">H41</strain>
    </source>
</reference>
<dbReference type="InterPro" id="IPR036568">
    <property type="entry name" value="GGCT-like_sf"/>
</dbReference>
<proteinExistence type="predicted"/>
<dbReference type="InterPro" id="IPR013024">
    <property type="entry name" value="GGCT-like"/>
</dbReference>
<dbReference type="CDD" id="cd06661">
    <property type="entry name" value="GGCT_like"/>
    <property type="match status" value="1"/>
</dbReference>
<gene>
    <name evidence="2" type="ORF">J0A68_22125</name>
</gene>
<dbReference type="InterPro" id="IPR017939">
    <property type="entry name" value="G-Glutamylcylcotransferase"/>
</dbReference>
<evidence type="ECO:0000313" key="2">
    <source>
        <dbReference type="EMBL" id="MBN7813670.1"/>
    </source>
</evidence>